<evidence type="ECO:0000313" key="2">
    <source>
        <dbReference type="EMBL" id="ETW81974.1"/>
    </source>
</evidence>
<dbReference type="RefSeq" id="XP_009546564.1">
    <property type="nucleotide sequence ID" value="XM_009548269.1"/>
</dbReference>
<dbReference type="Proteomes" id="UP000030671">
    <property type="component" value="Unassembled WGS sequence"/>
</dbReference>
<dbReference type="HOGENOM" id="CLU_882956_0_0_1"/>
<sequence>MIPTTTLMTTLTPSTDTTTVAVSVFTIAPPTSSLAAASMLVTTPTSAPVPMPTSSSTSTSTSTPAIVLVPMIALAPTPMSAPAATVTAMPPTPQTPATMQASTMVPTPPSESSPATTPVPSTITPTLTSMPMLTTLAGVSPMPTSAPNSSTQDQNASNHGTWRKAAPFCPVPTASVSHCNTTQNARQARPFPSLSAALATICAFHRGPSGTSLTIAPYICGAAMGAGYSVLESDGEAAQIGMSRSVSDACSPTSPSPSPCSSWMRTVNNCARDWQHLMVPRRHLRSIGRACHQNADWHTSIHKHTASINVSSWAP</sequence>
<dbReference type="AlphaFoldDB" id="W4K894"/>
<dbReference type="STRING" id="747525.W4K894"/>
<accession>W4K894</accession>
<feature type="compositionally biased region" description="Low complexity" evidence="1">
    <location>
        <begin position="93"/>
        <end position="103"/>
    </location>
</feature>
<organism evidence="2 3">
    <name type="scientific">Heterobasidion irregulare (strain TC 32-1)</name>
    <dbReference type="NCBI Taxonomy" id="747525"/>
    <lineage>
        <taxon>Eukaryota</taxon>
        <taxon>Fungi</taxon>
        <taxon>Dikarya</taxon>
        <taxon>Basidiomycota</taxon>
        <taxon>Agaricomycotina</taxon>
        <taxon>Agaricomycetes</taxon>
        <taxon>Russulales</taxon>
        <taxon>Bondarzewiaceae</taxon>
        <taxon>Heterobasidion</taxon>
        <taxon>Heterobasidion annosum species complex</taxon>
    </lineage>
</organism>
<reference evidence="2 3" key="1">
    <citation type="journal article" date="2012" name="New Phytol.">
        <title>Insight into trade-off between wood decay and parasitism from the genome of a fungal forest pathogen.</title>
        <authorList>
            <person name="Olson A."/>
            <person name="Aerts A."/>
            <person name="Asiegbu F."/>
            <person name="Belbahri L."/>
            <person name="Bouzid O."/>
            <person name="Broberg A."/>
            <person name="Canback B."/>
            <person name="Coutinho P.M."/>
            <person name="Cullen D."/>
            <person name="Dalman K."/>
            <person name="Deflorio G."/>
            <person name="van Diepen L.T."/>
            <person name="Dunand C."/>
            <person name="Duplessis S."/>
            <person name="Durling M."/>
            <person name="Gonthier P."/>
            <person name="Grimwood J."/>
            <person name="Fossdal C.G."/>
            <person name="Hansson D."/>
            <person name="Henrissat B."/>
            <person name="Hietala A."/>
            <person name="Himmelstrand K."/>
            <person name="Hoffmeister D."/>
            <person name="Hogberg N."/>
            <person name="James T.Y."/>
            <person name="Karlsson M."/>
            <person name="Kohler A."/>
            <person name="Kues U."/>
            <person name="Lee Y.H."/>
            <person name="Lin Y.C."/>
            <person name="Lind M."/>
            <person name="Lindquist E."/>
            <person name="Lombard V."/>
            <person name="Lucas S."/>
            <person name="Lunden K."/>
            <person name="Morin E."/>
            <person name="Murat C."/>
            <person name="Park J."/>
            <person name="Raffaello T."/>
            <person name="Rouze P."/>
            <person name="Salamov A."/>
            <person name="Schmutz J."/>
            <person name="Solheim H."/>
            <person name="Stahlberg J."/>
            <person name="Velez H."/>
            <person name="de Vries R.P."/>
            <person name="Wiebenga A."/>
            <person name="Woodward S."/>
            <person name="Yakovlev I."/>
            <person name="Garbelotto M."/>
            <person name="Martin F."/>
            <person name="Grigoriev I.V."/>
            <person name="Stenlid J."/>
        </authorList>
    </citation>
    <scope>NUCLEOTIDE SEQUENCE [LARGE SCALE GENOMIC DNA]</scope>
    <source>
        <strain evidence="2 3">TC 32-1</strain>
    </source>
</reference>
<dbReference type="EMBL" id="KI925458">
    <property type="protein sequence ID" value="ETW81974.1"/>
    <property type="molecule type" value="Genomic_DNA"/>
</dbReference>
<dbReference type="KEGG" id="hir:HETIRDRAFT_318607"/>
<keyword evidence="3" id="KW-1185">Reference proteome</keyword>
<evidence type="ECO:0000313" key="3">
    <source>
        <dbReference type="Proteomes" id="UP000030671"/>
    </source>
</evidence>
<feature type="region of interest" description="Disordered" evidence="1">
    <location>
        <begin position="93"/>
        <end position="119"/>
    </location>
</feature>
<name>W4K894_HETIT</name>
<gene>
    <name evidence="2" type="ORF">HETIRDRAFT_318607</name>
</gene>
<proteinExistence type="predicted"/>
<protein>
    <submittedName>
        <fullName evidence="2">Uncharacterized protein</fullName>
    </submittedName>
</protein>
<evidence type="ECO:0000256" key="1">
    <source>
        <dbReference type="SAM" id="MobiDB-lite"/>
    </source>
</evidence>
<dbReference type="InParanoid" id="W4K894"/>
<dbReference type="GeneID" id="20670522"/>